<name>A0A835RIU5_VANPL</name>
<accession>A0A835RIU5</accession>
<sequence>MRGTNDGVIYATYGGAIVVRCYVLSKCMLLLSHGARCYGCVMQWLDDKEDAMLDANLGCDPLGSVRFV</sequence>
<protein>
    <submittedName>
        <fullName evidence="1">Uncharacterized protein</fullName>
    </submittedName>
</protein>
<gene>
    <name evidence="1" type="ORF">HPP92_006498</name>
</gene>
<dbReference type="Proteomes" id="UP000636800">
    <property type="component" value="Chromosome 2"/>
</dbReference>
<reference evidence="1 2" key="1">
    <citation type="journal article" date="2020" name="Nat. Food">
        <title>A phased Vanilla planifolia genome enables genetic improvement of flavour and production.</title>
        <authorList>
            <person name="Hasing T."/>
            <person name="Tang H."/>
            <person name="Brym M."/>
            <person name="Khazi F."/>
            <person name="Huang T."/>
            <person name="Chambers A.H."/>
        </authorList>
    </citation>
    <scope>NUCLEOTIDE SEQUENCE [LARGE SCALE GENOMIC DNA]</scope>
    <source>
        <tissue evidence="1">Leaf</tissue>
    </source>
</reference>
<dbReference type="AlphaFoldDB" id="A0A835RIU5"/>
<proteinExistence type="predicted"/>
<keyword evidence="2" id="KW-1185">Reference proteome</keyword>
<evidence type="ECO:0000313" key="1">
    <source>
        <dbReference type="EMBL" id="KAG0493100.1"/>
    </source>
</evidence>
<dbReference type="OrthoDB" id="410307at2759"/>
<evidence type="ECO:0000313" key="2">
    <source>
        <dbReference type="Proteomes" id="UP000636800"/>
    </source>
</evidence>
<organism evidence="1 2">
    <name type="scientific">Vanilla planifolia</name>
    <name type="common">Vanilla</name>
    <dbReference type="NCBI Taxonomy" id="51239"/>
    <lineage>
        <taxon>Eukaryota</taxon>
        <taxon>Viridiplantae</taxon>
        <taxon>Streptophyta</taxon>
        <taxon>Embryophyta</taxon>
        <taxon>Tracheophyta</taxon>
        <taxon>Spermatophyta</taxon>
        <taxon>Magnoliopsida</taxon>
        <taxon>Liliopsida</taxon>
        <taxon>Asparagales</taxon>
        <taxon>Orchidaceae</taxon>
        <taxon>Vanilloideae</taxon>
        <taxon>Vanilleae</taxon>
        <taxon>Vanilla</taxon>
    </lineage>
</organism>
<dbReference type="EMBL" id="JADCNL010000002">
    <property type="protein sequence ID" value="KAG0493100.1"/>
    <property type="molecule type" value="Genomic_DNA"/>
</dbReference>
<comment type="caution">
    <text evidence="1">The sequence shown here is derived from an EMBL/GenBank/DDBJ whole genome shotgun (WGS) entry which is preliminary data.</text>
</comment>